<reference evidence="2 3" key="1">
    <citation type="submission" date="2019-01" db="EMBL/GenBank/DDBJ databases">
        <title>Mucilaginibacter antarcticum sp. nov., isolated from antarctic soil.</title>
        <authorList>
            <person name="Yan Y.-Q."/>
            <person name="Du Z.-J."/>
        </authorList>
    </citation>
    <scope>NUCLEOTIDE SEQUENCE [LARGE SCALE GENOMIC DNA]</scope>
    <source>
        <strain evidence="2 3">F01003</strain>
    </source>
</reference>
<feature type="chain" id="PRO_5019055537" description="DUF4369 domain-containing protein" evidence="1">
    <location>
        <begin position="19"/>
        <end position="315"/>
    </location>
</feature>
<keyword evidence="1" id="KW-0732">Signal</keyword>
<feature type="signal peptide" evidence="1">
    <location>
        <begin position="1"/>
        <end position="18"/>
    </location>
</feature>
<evidence type="ECO:0008006" key="4">
    <source>
        <dbReference type="Google" id="ProtNLM"/>
    </source>
</evidence>
<dbReference type="RefSeq" id="WP_128532182.1">
    <property type="nucleotide sequence ID" value="NZ_SBIW01000002.1"/>
</dbReference>
<keyword evidence="3" id="KW-1185">Reference proteome</keyword>
<organism evidence="2 3">
    <name type="scientific">Mucilaginibacter gilvus</name>
    <dbReference type="NCBI Taxonomy" id="2305909"/>
    <lineage>
        <taxon>Bacteria</taxon>
        <taxon>Pseudomonadati</taxon>
        <taxon>Bacteroidota</taxon>
        <taxon>Sphingobacteriia</taxon>
        <taxon>Sphingobacteriales</taxon>
        <taxon>Sphingobacteriaceae</taxon>
        <taxon>Mucilaginibacter</taxon>
    </lineage>
</organism>
<evidence type="ECO:0000256" key="1">
    <source>
        <dbReference type="SAM" id="SignalP"/>
    </source>
</evidence>
<evidence type="ECO:0000313" key="3">
    <source>
        <dbReference type="Proteomes" id="UP000286701"/>
    </source>
</evidence>
<dbReference type="Proteomes" id="UP000286701">
    <property type="component" value="Unassembled WGS sequence"/>
</dbReference>
<sequence length="315" mass="36630">MKILSVISLLFVTMAASKGQTPANVYITLDNSRQMNIGRYSFFNKEVHYSLYKTDDTHYVLQYTATRPGLIFLNNKPIYVTPGDSIALTYKMFFQTRDVMSDTLMAAGKNSANYMFANLIATRALDNYFPDFKEARYKNNVVLFYNQLCKDEETYNTYFDKLLNARGCNPVLIAYLKRAKRNQLLFNLIYFENEMDETHNPGLAAFSKLVDNTMAGTKFLPGDADLSFIQENLFRKYLTRLVNIKFYHLNTKKDYAGLLGYIDGYPDTYVREYFIYNLLKDYKNKLNLVDNETLTNRVQTFSNQDIKSEINDPKL</sequence>
<name>A0A444MS51_9SPHI</name>
<accession>A0A444MS51</accession>
<proteinExistence type="predicted"/>
<dbReference type="OrthoDB" id="797119at2"/>
<comment type="caution">
    <text evidence="2">The sequence shown here is derived from an EMBL/GenBank/DDBJ whole genome shotgun (WGS) entry which is preliminary data.</text>
</comment>
<dbReference type="AlphaFoldDB" id="A0A444MS51"/>
<evidence type="ECO:0000313" key="2">
    <source>
        <dbReference type="EMBL" id="RWY55460.1"/>
    </source>
</evidence>
<dbReference type="EMBL" id="SBIW01000002">
    <property type="protein sequence ID" value="RWY55460.1"/>
    <property type="molecule type" value="Genomic_DNA"/>
</dbReference>
<protein>
    <recommendedName>
        <fullName evidence="4">DUF4369 domain-containing protein</fullName>
    </recommendedName>
</protein>
<gene>
    <name evidence="2" type="ORF">EPL05_03545</name>
</gene>